<feature type="region of interest" description="Disordered" evidence="2">
    <location>
        <begin position="1"/>
        <end position="35"/>
    </location>
</feature>
<sequence>MADPDLGRGEEFPASMRPSPATQQLPDPPMQVARPISTPETTAEDNLESMLAVIIDFCSFPFENIWSWRDATFHIINNLIAITSNFARPIHLLFVEHLTESITPFISVAPLAYDVLFIFLSLVALPTWWSEDLVLELAFGRLTYVFEFVRSVWQLGSYDDECYTALMLGEGVEWTVMKGCEGYRDGVFWRRWDSVLAVSMACLAGLFALVYYIGFRYRGIRAAERFEWIVFLIWRVSRVVIETIAGLFGFFVGLVTLDFFWLRLPRTILKECWWYPREFWQFWGNQRNYSIEYQRNANAKGHRTNAGETPPDNGNTCTGGEDSKAVPQRVAFGTRISRWFERREESRMQRIYREMEAERDQLAVFRNQCIRFHFPHTNHPKNIQTTAADPKWFAEALRTAEANADLYRRQRDEARTEREDFRGEWQKAEIALTGMRAGIKVDLTPNHLLNELRRKDAVIASMARDASLRKQQDQLSARRYNSDWRQALQQDRDASIQHTQPTPQPVQESGSFGQGQGQGQTQGLPQPVAYPAGSFEQAQPQLQAQVFQTGTFGQNRPQPQPEPQTQTQAQKQAEEDSRRRRRDIIALDEEDLRLQKANWDFFTRSGENGPSIDSHAKGQLSKIRQSWGEMMHRVGRALGVDVSFYQIEESIPWVERYILIGAAHDNSQPIQSLATSDLENDNHRLQGQLTDLQRQLEDLQAEHNEMLKQGRALMLSKDRGIGDSQQRIANLERRINELSGQLNDCHSTTYNLRQQLVDQSTGMNVPNAPEPTAAHQNPSKSTGVSPKQANGLFNFGAIISQLTGASDANVRDNKSDFGATTSHSSIDPRPLKRRLDDSGSIIPIAAPEPAESDIVAARMRFATSIGVKTNASYSTTRNPTELRTAVNHSVADNAFSRSSNTFQAGASNTSTVSNAFAGTIRRPQIGVHGVDTTDNAFAGKSSTALQSRASGVTGAYNTIAGRFNAPQAEPSNIDTPVSNQGTTWSSYWSKALAPPEPEPIVQPPTPTAWSDYWTNRQPQPQQESSRSTANSGWNSGQRSTTRANGFRPAAVESDDDLDEDGEGVNITSQSLLSPNMDYELENELENKLENEIESMEIEDFADFDDSIHTHNILSNQPPLRGRGNTFPGQQGQGRGRGRSRGEDSPRGRGKRVTWADQQSPNGRGQWDNNPPNQQNQRMQQQPRGRGNNRNNTAPQGRQGNGNAPAPDKNDIQIQRQEKRIAALQNVLEGAGQRFKRWRPGTKDYDPILAMGSRREHILNLEGLAQYHGINLPSWAETNKS</sequence>
<feature type="compositionally biased region" description="Low complexity" evidence="2">
    <location>
        <begin position="1168"/>
        <end position="1191"/>
    </location>
</feature>
<feature type="compositionally biased region" description="Polar residues" evidence="2">
    <location>
        <begin position="1023"/>
        <end position="1043"/>
    </location>
</feature>
<feature type="transmembrane region" description="Helical" evidence="3">
    <location>
        <begin position="236"/>
        <end position="262"/>
    </location>
</feature>
<feature type="compositionally biased region" description="Basic and acidic residues" evidence="2">
    <location>
        <begin position="1"/>
        <end position="11"/>
    </location>
</feature>
<feature type="compositionally biased region" description="Polar residues" evidence="2">
    <location>
        <begin position="496"/>
        <end position="511"/>
    </location>
</feature>
<proteinExistence type="predicted"/>
<feature type="coiled-coil region" evidence="1">
    <location>
        <begin position="675"/>
        <end position="748"/>
    </location>
</feature>
<feature type="compositionally biased region" description="Polar residues" evidence="2">
    <location>
        <begin position="1192"/>
        <end position="1201"/>
    </location>
</feature>
<name>A0ABR4PEE2_9HELO</name>
<keyword evidence="3" id="KW-0812">Transmembrane</keyword>
<reference evidence="4 5" key="1">
    <citation type="submission" date="2024-06" db="EMBL/GenBank/DDBJ databases">
        <title>Complete genome of Phlyctema vagabunda strain 19-DSS-EL-015.</title>
        <authorList>
            <person name="Fiorenzani C."/>
        </authorList>
    </citation>
    <scope>NUCLEOTIDE SEQUENCE [LARGE SCALE GENOMIC DNA]</scope>
    <source>
        <strain evidence="4 5">19-DSS-EL-015</strain>
    </source>
</reference>
<keyword evidence="3" id="KW-1133">Transmembrane helix</keyword>
<feature type="compositionally biased region" description="Polar residues" evidence="2">
    <location>
        <begin position="774"/>
        <end position="787"/>
    </location>
</feature>
<feature type="region of interest" description="Disordered" evidence="2">
    <location>
        <begin position="484"/>
        <end position="531"/>
    </location>
</feature>
<protein>
    <submittedName>
        <fullName evidence="4">Uncharacterized protein</fullName>
    </submittedName>
</protein>
<organism evidence="4 5">
    <name type="scientific">Phlyctema vagabunda</name>
    <dbReference type="NCBI Taxonomy" id="108571"/>
    <lineage>
        <taxon>Eukaryota</taxon>
        <taxon>Fungi</taxon>
        <taxon>Dikarya</taxon>
        <taxon>Ascomycota</taxon>
        <taxon>Pezizomycotina</taxon>
        <taxon>Leotiomycetes</taxon>
        <taxon>Helotiales</taxon>
        <taxon>Dermateaceae</taxon>
        <taxon>Phlyctema</taxon>
    </lineage>
</organism>
<dbReference type="EMBL" id="JBFCZG010000005">
    <property type="protein sequence ID" value="KAL3421649.1"/>
    <property type="molecule type" value="Genomic_DNA"/>
</dbReference>
<feature type="region of interest" description="Disordered" evidence="2">
    <location>
        <begin position="1109"/>
        <end position="1208"/>
    </location>
</feature>
<evidence type="ECO:0000313" key="5">
    <source>
        <dbReference type="Proteomes" id="UP001629113"/>
    </source>
</evidence>
<feature type="region of interest" description="Disordered" evidence="2">
    <location>
        <begin position="989"/>
        <end position="1073"/>
    </location>
</feature>
<evidence type="ECO:0000256" key="3">
    <source>
        <dbReference type="SAM" id="Phobius"/>
    </source>
</evidence>
<feature type="transmembrane region" description="Helical" evidence="3">
    <location>
        <begin position="195"/>
        <end position="215"/>
    </location>
</feature>
<evidence type="ECO:0000256" key="2">
    <source>
        <dbReference type="SAM" id="MobiDB-lite"/>
    </source>
</evidence>
<evidence type="ECO:0000256" key="1">
    <source>
        <dbReference type="SAM" id="Coils"/>
    </source>
</evidence>
<keyword evidence="5" id="KW-1185">Reference proteome</keyword>
<feature type="coiled-coil region" evidence="1">
    <location>
        <begin position="397"/>
        <end position="424"/>
    </location>
</feature>
<feature type="compositionally biased region" description="Acidic residues" evidence="2">
    <location>
        <begin position="1052"/>
        <end position="1062"/>
    </location>
</feature>
<feature type="compositionally biased region" description="Pro residues" evidence="2">
    <location>
        <begin position="994"/>
        <end position="1006"/>
    </location>
</feature>
<feature type="region of interest" description="Disordered" evidence="2">
    <location>
        <begin position="300"/>
        <end position="323"/>
    </location>
</feature>
<feature type="region of interest" description="Disordered" evidence="2">
    <location>
        <begin position="761"/>
        <end position="787"/>
    </location>
</feature>
<keyword evidence="3" id="KW-0472">Membrane</keyword>
<comment type="caution">
    <text evidence="4">The sequence shown here is derived from an EMBL/GenBank/DDBJ whole genome shotgun (WGS) entry which is preliminary data.</text>
</comment>
<accession>A0ABR4PEE2</accession>
<feature type="region of interest" description="Disordered" evidence="2">
    <location>
        <begin position="551"/>
        <end position="584"/>
    </location>
</feature>
<feature type="region of interest" description="Disordered" evidence="2">
    <location>
        <begin position="808"/>
        <end position="834"/>
    </location>
</feature>
<evidence type="ECO:0000313" key="4">
    <source>
        <dbReference type="EMBL" id="KAL3421649.1"/>
    </source>
</evidence>
<keyword evidence="1" id="KW-0175">Coiled coil</keyword>
<gene>
    <name evidence="4" type="ORF">PVAG01_05805</name>
</gene>
<dbReference type="Proteomes" id="UP001629113">
    <property type="component" value="Unassembled WGS sequence"/>
</dbReference>